<keyword evidence="8 13" id="KW-0547">Nucleotide-binding</keyword>
<dbReference type="InterPro" id="IPR003758">
    <property type="entry name" value="LpxK"/>
</dbReference>
<evidence type="ECO:0000256" key="6">
    <source>
        <dbReference type="ARBA" id="ARBA00022556"/>
    </source>
</evidence>
<evidence type="ECO:0000256" key="12">
    <source>
        <dbReference type="ARBA" id="ARBA00029757"/>
    </source>
</evidence>
<dbReference type="NCBIfam" id="TIGR00682">
    <property type="entry name" value="lpxK"/>
    <property type="match status" value="1"/>
</dbReference>
<comment type="caution">
    <text evidence="14">The sequence shown here is derived from an EMBL/GenBank/DDBJ whole genome shotgun (WGS) entry which is preliminary data.</text>
</comment>
<feature type="binding site" evidence="13">
    <location>
        <begin position="64"/>
        <end position="71"/>
    </location>
    <ligand>
        <name>ATP</name>
        <dbReference type="ChEBI" id="CHEBI:30616"/>
    </ligand>
</feature>
<keyword evidence="11 13" id="KW-0443">Lipid metabolism</keyword>
<comment type="pathway">
    <text evidence="2 13">Glycolipid biosynthesis; lipid IV(A) biosynthesis; lipid IV(A) from (3R)-3-hydroxytetradecanoyl-[acyl-carrier-protein] and UDP-N-acetyl-alpha-D-glucosamine: step 6/6.</text>
</comment>
<accession>A0AA37QIL6</accession>
<evidence type="ECO:0000256" key="4">
    <source>
        <dbReference type="ARBA" id="ARBA00016436"/>
    </source>
</evidence>
<evidence type="ECO:0000313" key="14">
    <source>
        <dbReference type="EMBL" id="GLC27195.1"/>
    </source>
</evidence>
<evidence type="ECO:0000256" key="10">
    <source>
        <dbReference type="ARBA" id="ARBA00022840"/>
    </source>
</evidence>
<organism evidence="14 15">
    <name type="scientific">Roseisolibacter agri</name>
    <dbReference type="NCBI Taxonomy" id="2014610"/>
    <lineage>
        <taxon>Bacteria</taxon>
        <taxon>Pseudomonadati</taxon>
        <taxon>Gemmatimonadota</taxon>
        <taxon>Gemmatimonadia</taxon>
        <taxon>Gemmatimonadales</taxon>
        <taxon>Gemmatimonadaceae</taxon>
        <taxon>Roseisolibacter</taxon>
    </lineage>
</organism>
<protein>
    <recommendedName>
        <fullName evidence="4 13">Tetraacyldisaccharide 4'-kinase</fullName>
        <ecNumber evidence="3 13">2.7.1.130</ecNumber>
    </recommendedName>
    <alternativeName>
        <fullName evidence="12 13">Lipid A 4'-kinase</fullName>
    </alternativeName>
</protein>
<evidence type="ECO:0000256" key="2">
    <source>
        <dbReference type="ARBA" id="ARBA00004870"/>
    </source>
</evidence>
<sequence>MDLARLAERVWYGDDVAAGVARAALAPLSMLFRAGVATRGALYDRGLSATHALPLPAISVGNLTVGGTGKTPVAAWIARTLRERGARPAIVLRGVGDDESRVHALLNPDVPVVVAPDRVAGTEQARALGADVVVLDDAFQHRRAARTVDLVLLAAERGLRHARLLPAGPYREGLDALGRASVVVVTRKSTSRAEADALLAALAARAPGAGHALVHLAPHELRAWEDHAGTAERGGAADVTALAGARVLAVSGIGDPRAFESQLRAAGAEVVTAAFADHHAYTAADVDTLVARARAVDRVVCTLKDAVKLGPLWPRGAPTLWYVSQRVTVERGERVLEDSLGRLLAART</sequence>
<keyword evidence="15" id="KW-1185">Reference proteome</keyword>
<dbReference type="GO" id="GO:0009245">
    <property type="term" value="P:lipid A biosynthetic process"/>
    <property type="evidence" value="ECO:0007669"/>
    <property type="project" value="UniProtKB-UniRule"/>
</dbReference>
<dbReference type="GO" id="GO:0005886">
    <property type="term" value="C:plasma membrane"/>
    <property type="evidence" value="ECO:0007669"/>
    <property type="project" value="TreeGrafter"/>
</dbReference>
<name>A0AA37QIL6_9BACT</name>
<evidence type="ECO:0000313" key="15">
    <source>
        <dbReference type="Proteomes" id="UP001161325"/>
    </source>
</evidence>
<keyword evidence="9 13" id="KW-0418">Kinase</keyword>
<evidence type="ECO:0000256" key="7">
    <source>
        <dbReference type="ARBA" id="ARBA00022679"/>
    </source>
</evidence>
<keyword evidence="7 13" id="KW-0808">Transferase</keyword>
<dbReference type="Pfam" id="PF02606">
    <property type="entry name" value="LpxK"/>
    <property type="match status" value="2"/>
</dbReference>
<gene>
    <name evidence="13 14" type="primary">lpxK</name>
    <name evidence="14" type="ORF">rosag_37080</name>
</gene>
<dbReference type="RefSeq" id="WP_284351642.1">
    <property type="nucleotide sequence ID" value="NZ_BRXS01000006.1"/>
</dbReference>
<dbReference type="GO" id="GO:0009029">
    <property type="term" value="F:lipid-A 4'-kinase activity"/>
    <property type="evidence" value="ECO:0007669"/>
    <property type="project" value="UniProtKB-UniRule"/>
</dbReference>
<proteinExistence type="inferred from homology"/>
<dbReference type="EC" id="2.7.1.130" evidence="3 13"/>
<comment type="function">
    <text evidence="1 13">Transfers the gamma-phosphate of ATP to the 4'-position of a tetraacyldisaccharide 1-phosphate intermediate (termed DS-1-P) to form tetraacyldisaccharide 1,4'-bis-phosphate (lipid IVA).</text>
</comment>
<comment type="catalytic activity">
    <reaction evidence="13">
        <text>a lipid A disaccharide + ATP = a lipid IVA + ADP + H(+)</text>
        <dbReference type="Rhea" id="RHEA:67840"/>
        <dbReference type="ChEBI" id="CHEBI:15378"/>
        <dbReference type="ChEBI" id="CHEBI:30616"/>
        <dbReference type="ChEBI" id="CHEBI:176343"/>
        <dbReference type="ChEBI" id="CHEBI:176425"/>
        <dbReference type="ChEBI" id="CHEBI:456216"/>
        <dbReference type="EC" id="2.7.1.130"/>
    </reaction>
</comment>
<keyword evidence="10 13" id="KW-0067">ATP-binding</keyword>
<dbReference type="SUPFAM" id="SSF52540">
    <property type="entry name" value="P-loop containing nucleoside triphosphate hydrolases"/>
    <property type="match status" value="1"/>
</dbReference>
<keyword evidence="6 13" id="KW-0441">Lipid A biosynthesis</keyword>
<reference evidence="14" key="1">
    <citation type="submission" date="2022-08" db="EMBL/GenBank/DDBJ databases">
        <title>Draft genome sequencing of Roseisolibacter agri AW1220.</title>
        <authorList>
            <person name="Tobiishi Y."/>
            <person name="Tonouchi A."/>
        </authorList>
    </citation>
    <scope>NUCLEOTIDE SEQUENCE</scope>
    <source>
        <strain evidence="14">AW1220</strain>
    </source>
</reference>
<dbReference type="HAMAP" id="MF_00409">
    <property type="entry name" value="LpxK"/>
    <property type="match status" value="1"/>
</dbReference>
<evidence type="ECO:0000256" key="1">
    <source>
        <dbReference type="ARBA" id="ARBA00002274"/>
    </source>
</evidence>
<evidence type="ECO:0000256" key="3">
    <source>
        <dbReference type="ARBA" id="ARBA00012071"/>
    </source>
</evidence>
<evidence type="ECO:0000256" key="13">
    <source>
        <dbReference type="HAMAP-Rule" id="MF_00409"/>
    </source>
</evidence>
<dbReference type="EMBL" id="BRXS01000006">
    <property type="protein sequence ID" value="GLC27195.1"/>
    <property type="molecule type" value="Genomic_DNA"/>
</dbReference>
<evidence type="ECO:0000256" key="5">
    <source>
        <dbReference type="ARBA" id="ARBA00022516"/>
    </source>
</evidence>
<dbReference type="AlphaFoldDB" id="A0AA37QIL6"/>
<dbReference type="GO" id="GO:0005524">
    <property type="term" value="F:ATP binding"/>
    <property type="evidence" value="ECO:0007669"/>
    <property type="project" value="UniProtKB-UniRule"/>
</dbReference>
<keyword evidence="5 13" id="KW-0444">Lipid biosynthesis</keyword>
<dbReference type="PANTHER" id="PTHR42724">
    <property type="entry name" value="TETRAACYLDISACCHARIDE 4'-KINASE"/>
    <property type="match status" value="1"/>
</dbReference>
<dbReference type="PANTHER" id="PTHR42724:SF1">
    <property type="entry name" value="TETRAACYLDISACCHARIDE 4'-KINASE, MITOCHONDRIAL-RELATED"/>
    <property type="match status" value="1"/>
</dbReference>
<evidence type="ECO:0000256" key="9">
    <source>
        <dbReference type="ARBA" id="ARBA00022777"/>
    </source>
</evidence>
<evidence type="ECO:0000256" key="11">
    <source>
        <dbReference type="ARBA" id="ARBA00023098"/>
    </source>
</evidence>
<evidence type="ECO:0000256" key="8">
    <source>
        <dbReference type="ARBA" id="ARBA00022741"/>
    </source>
</evidence>
<dbReference type="InterPro" id="IPR027417">
    <property type="entry name" value="P-loop_NTPase"/>
</dbReference>
<dbReference type="Proteomes" id="UP001161325">
    <property type="component" value="Unassembled WGS sequence"/>
</dbReference>
<comment type="similarity">
    <text evidence="13">Belongs to the LpxK family.</text>
</comment>
<dbReference type="GO" id="GO:0009244">
    <property type="term" value="P:lipopolysaccharide core region biosynthetic process"/>
    <property type="evidence" value="ECO:0007669"/>
    <property type="project" value="TreeGrafter"/>
</dbReference>